<accession>A0A2M3ZV34</accession>
<dbReference type="EMBL" id="GGFM01011652">
    <property type="protein sequence ID" value="MBW32403.1"/>
    <property type="molecule type" value="Transcribed_RNA"/>
</dbReference>
<feature type="chain" id="PRO_5014928093" evidence="1">
    <location>
        <begin position="20"/>
        <end position="91"/>
    </location>
</feature>
<reference evidence="2" key="1">
    <citation type="submission" date="2018-01" db="EMBL/GenBank/DDBJ databases">
        <title>An insight into the sialome of Amazonian anophelines.</title>
        <authorList>
            <person name="Ribeiro J.M."/>
            <person name="Scarpassa V."/>
            <person name="Calvo E."/>
        </authorList>
    </citation>
    <scope>NUCLEOTIDE SEQUENCE</scope>
    <source>
        <tissue evidence="2">Salivary glands</tissue>
    </source>
</reference>
<evidence type="ECO:0000256" key="1">
    <source>
        <dbReference type="SAM" id="SignalP"/>
    </source>
</evidence>
<organism evidence="2">
    <name type="scientific">Anopheles braziliensis</name>
    <dbReference type="NCBI Taxonomy" id="58242"/>
    <lineage>
        <taxon>Eukaryota</taxon>
        <taxon>Metazoa</taxon>
        <taxon>Ecdysozoa</taxon>
        <taxon>Arthropoda</taxon>
        <taxon>Hexapoda</taxon>
        <taxon>Insecta</taxon>
        <taxon>Pterygota</taxon>
        <taxon>Neoptera</taxon>
        <taxon>Endopterygota</taxon>
        <taxon>Diptera</taxon>
        <taxon>Nematocera</taxon>
        <taxon>Culicoidea</taxon>
        <taxon>Culicidae</taxon>
        <taxon>Anophelinae</taxon>
        <taxon>Anopheles</taxon>
    </lineage>
</organism>
<keyword evidence="1" id="KW-0732">Signal</keyword>
<evidence type="ECO:0000313" key="2">
    <source>
        <dbReference type="EMBL" id="MBW32403.1"/>
    </source>
</evidence>
<dbReference type="AlphaFoldDB" id="A0A2M3ZV34"/>
<proteinExistence type="predicted"/>
<protein>
    <submittedName>
        <fullName evidence="2">Putative secreted peptide</fullName>
    </submittedName>
</protein>
<name>A0A2M3ZV34_9DIPT</name>
<sequence length="91" mass="10223">MLLLGFVVRLVRMHGTGRGWETVGKDVQLVQIRLHDSVTVMTMTTATMAGAGGQKIRWLHIDPTKRHVLVLSRGTVVLRWMRLLLLLLLPG</sequence>
<feature type="signal peptide" evidence="1">
    <location>
        <begin position="1"/>
        <end position="19"/>
    </location>
</feature>